<name>A0AAV4UX80_CAEEX</name>
<dbReference type="Proteomes" id="UP001054945">
    <property type="component" value="Unassembled WGS sequence"/>
</dbReference>
<reference evidence="2 3" key="1">
    <citation type="submission" date="2021-06" db="EMBL/GenBank/DDBJ databases">
        <title>Caerostris extrusa draft genome.</title>
        <authorList>
            <person name="Kono N."/>
            <person name="Arakawa K."/>
        </authorList>
    </citation>
    <scope>NUCLEOTIDE SEQUENCE [LARGE SCALE GENOMIC DNA]</scope>
</reference>
<comment type="caution">
    <text evidence="2">The sequence shown here is derived from an EMBL/GenBank/DDBJ whole genome shotgun (WGS) entry which is preliminary data.</text>
</comment>
<feature type="compositionally biased region" description="Basic and acidic residues" evidence="1">
    <location>
        <begin position="1"/>
        <end position="18"/>
    </location>
</feature>
<accession>A0AAV4UX80</accession>
<dbReference type="AlphaFoldDB" id="A0AAV4UX80"/>
<evidence type="ECO:0000313" key="2">
    <source>
        <dbReference type="EMBL" id="GIY62348.1"/>
    </source>
</evidence>
<gene>
    <name evidence="2" type="ORF">CEXT_594411</name>
</gene>
<feature type="region of interest" description="Disordered" evidence="1">
    <location>
        <begin position="1"/>
        <end position="21"/>
    </location>
</feature>
<protein>
    <submittedName>
        <fullName evidence="2">Uncharacterized protein</fullName>
    </submittedName>
</protein>
<keyword evidence="3" id="KW-1185">Reference proteome</keyword>
<evidence type="ECO:0000256" key="1">
    <source>
        <dbReference type="SAM" id="MobiDB-lite"/>
    </source>
</evidence>
<dbReference type="EMBL" id="BPLR01013611">
    <property type="protein sequence ID" value="GIY62348.1"/>
    <property type="molecule type" value="Genomic_DNA"/>
</dbReference>
<proteinExistence type="predicted"/>
<organism evidence="2 3">
    <name type="scientific">Caerostris extrusa</name>
    <name type="common">Bark spider</name>
    <name type="synonym">Caerostris bankana</name>
    <dbReference type="NCBI Taxonomy" id="172846"/>
    <lineage>
        <taxon>Eukaryota</taxon>
        <taxon>Metazoa</taxon>
        <taxon>Ecdysozoa</taxon>
        <taxon>Arthropoda</taxon>
        <taxon>Chelicerata</taxon>
        <taxon>Arachnida</taxon>
        <taxon>Araneae</taxon>
        <taxon>Araneomorphae</taxon>
        <taxon>Entelegynae</taxon>
        <taxon>Araneoidea</taxon>
        <taxon>Araneidae</taxon>
        <taxon>Caerostris</taxon>
    </lineage>
</organism>
<sequence length="95" mass="11081">MCQKERSQREDQEEEKPARSSLWSDNISIQNFLFQKARHFPWAFSPKASVKRPQANPFITGARFERAILRNGEGYLNDCPVPCPFVEKVVRREAI</sequence>
<evidence type="ECO:0000313" key="3">
    <source>
        <dbReference type="Proteomes" id="UP001054945"/>
    </source>
</evidence>